<accession>A0A841SY16</accession>
<dbReference type="PANTHER" id="PTHR33392:SF6">
    <property type="entry name" value="POLYISOPRENYL-TEICHOIC ACID--PEPTIDOGLYCAN TEICHOIC ACID TRANSFERASE TAGU"/>
    <property type="match status" value="1"/>
</dbReference>
<comment type="similarity">
    <text evidence="1">Belongs to the LytR/CpsA/Psr (LCP) family.</text>
</comment>
<dbReference type="EMBL" id="JACJVQ010000011">
    <property type="protein sequence ID" value="MBB6635105.1"/>
    <property type="molecule type" value="Genomic_DNA"/>
</dbReference>
<evidence type="ECO:0000256" key="1">
    <source>
        <dbReference type="ARBA" id="ARBA00006068"/>
    </source>
</evidence>
<evidence type="ECO:0000259" key="3">
    <source>
        <dbReference type="Pfam" id="PF03816"/>
    </source>
</evidence>
<sequence>MRMARGKKRRWLGISISVALVLTVGAVSIAGYFYWSMKATAKEIYRPLPSERPRYVSSDKEIPADPEPPVTDRLSPFSVLLLGVDERRNDRGRSDTIMVMTVNPNNRTVLMFNIPRDTRTELVYRDMEDKINHAYAYDGVEGSLATVEKFLDMPIDYYVEINMEGFKQIVDTLDGVDVDNPFAFDYEGESFPAGPQHLNGEKALKYSRMRYDDPRGDFGRNDRQKQVATDIIKRATSWTNTSSLLPILDAVGDHVRTNLSFGEIQDIALKYRKKLDRIESTFVEGKGSMINGVYYYLVEQAERNRLHDLIKNQLQAES</sequence>
<keyword evidence="5" id="KW-1185">Reference proteome</keyword>
<dbReference type="InterPro" id="IPR004474">
    <property type="entry name" value="LytR_CpsA_psr"/>
</dbReference>
<dbReference type="InterPro" id="IPR050922">
    <property type="entry name" value="LytR/CpsA/Psr_CW_biosynth"/>
</dbReference>
<keyword evidence="2" id="KW-0472">Membrane</keyword>
<dbReference type="Proteomes" id="UP000535838">
    <property type="component" value="Unassembled WGS sequence"/>
</dbReference>
<keyword evidence="2" id="KW-1133">Transmembrane helix</keyword>
<dbReference type="AlphaFoldDB" id="A0A841SY16"/>
<feature type="domain" description="Cell envelope-related transcriptional attenuator" evidence="3">
    <location>
        <begin position="93"/>
        <end position="236"/>
    </location>
</feature>
<keyword evidence="2" id="KW-0812">Transmembrane</keyword>
<dbReference type="PANTHER" id="PTHR33392">
    <property type="entry name" value="POLYISOPRENYL-TEICHOIC ACID--PEPTIDOGLYCAN TEICHOIC ACID TRANSFERASE TAGU"/>
    <property type="match status" value="1"/>
</dbReference>
<comment type="caution">
    <text evidence="4">The sequence shown here is derived from an EMBL/GenBank/DDBJ whole genome shotgun (WGS) entry which is preliminary data.</text>
</comment>
<dbReference type="Gene3D" id="3.40.630.190">
    <property type="entry name" value="LCP protein"/>
    <property type="match status" value="1"/>
</dbReference>
<protein>
    <submittedName>
        <fullName evidence="4">LCP family protein</fullName>
    </submittedName>
</protein>
<evidence type="ECO:0000313" key="4">
    <source>
        <dbReference type="EMBL" id="MBB6635105.1"/>
    </source>
</evidence>
<gene>
    <name evidence="4" type="ORF">H7B67_13375</name>
</gene>
<proteinExistence type="inferred from homology"/>
<evidence type="ECO:0000313" key="5">
    <source>
        <dbReference type="Proteomes" id="UP000535838"/>
    </source>
</evidence>
<reference evidence="4 5" key="1">
    <citation type="submission" date="2020-08" db="EMBL/GenBank/DDBJ databases">
        <title>Cohnella phylogeny.</title>
        <authorList>
            <person name="Dunlap C."/>
        </authorList>
    </citation>
    <scope>NUCLEOTIDE SEQUENCE [LARGE SCALE GENOMIC DNA]</scope>
    <source>
        <strain evidence="4 5">DSM 25241</strain>
    </source>
</reference>
<feature type="transmembrane region" description="Helical" evidence="2">
    <location>
        <begin position="12"/>
        <end position="35"/>
    </location>
</feature>
<name>A0A841SY16_9BACL</name>
<organism evidence="4 5">
    <name type="scientific">Cohnella thailandensis</name>
    <dbReference type="NCBI Taxonomy" id="557557"/>
    <lineage>
        <taxon>Bacteria</taxon>
        <taxon>Bacillati</taxon>
        <taxon>Bacillota</taxon>
        <taxon>Bacilli</taxon>
        <taxon>Bacillales</taxon>
        <taxon>Paenibacillaceae</taxon>
        <taxon>Cohnella</taxon>
    </lineage>
</organism>
<dbReference type="Pfam" id="PF03816">
    <property type="entry name" value="LytR_cpsA_psr"/>
    <property type="match status" value="1"/>
</dbReference>
<evidence type="ECO:0000256" key="2">
    <source>
        <dbReference type="SAM" id="Phobius"/>
    </source>
</evidence>
<dbReference type="NCBIfam" id="TIGR00350">
    <property type="entry name" value="lytR_cpsA_psr"/>
    <property type="match status" value="1"/>
</dbReference>